<evidence type="ECO:0000313" key="1">
    <source>
        <dbReference type="EMBL" id="SOQ54137.1"/>
    </source>
</evidence>
<organism evidence="1">
    <name type="scientific">Spodoptera frugiperda</name>
    <name type="common">Fall armyworm</name>
    <dbReference type="NCBI Taxonomy" id="7108"/>
    <lineage>
        <taxon>Eukaryota</taxon>
        <taxon>Metazoa</taxon>
        <taxon>Ecdysozoa</taxon>
        <taxon>Arthropoda</taxon>
        <taxon>Hexapoda</taxon>
        <taxon>Insecta</taxon>
        <taxon>Pterygota</taxon>
        <taxon>Neoptera</taxon>
        <taxon>Endopterygota</taxon>
        <taxon>Lepidoptera</taxon>
        <taxon>Glossata</taxon>
        <taxon>Ditrysia</taxon>
        <taxon>Noctuoidea</taxon>
        <taxon>Noctuidae</taxon>
        <taxon>Amphipyrinae</taxon>
        <taxon>Spodoptera</taxon>
    </lineage>
</organism>
<feature type="non-terminal residue" evidence="1">
    <location>
        <position position="1"/>
    </location>
</feature>
<dbReference type="EMBL" id="ODYU01009596">
    <property type="protein sequence ID" value="SOQ54137.1"/>
    <property type="molecule type" value="Genomic_DNA"/>
</dbReference>
<sequence length="110" mass="12434">SFSNIHNNLALNINSYYKSGDHIIQDPPLQGPPWELPEWPSPSNSDYIHYVPRRDVSQNAAHEHEPLAWFETSRVPRQTVTRCTNRAAQAHLSAELRPRHSSGVAVVKGD</sequence>
<dbReference type="AlphaFoldDB" id="A0A2H1WM95"/>
<reference evidence="1" key="1">
    <citation type="submission" date="2016-07" db="EMBL/GenBank/DDBJ databases">
        <authorList>
            <person name="Bretaudeau A."/>
        </authorList>
    </citation>
    <scope>NUCLEOTIDE SEQUENCE</scope>
    <source>
        <strain evidence="1">Rice</strain>
        <tissue evidence="1">Whole body</tissue>
    </source>
</reference>
<gene>
    <name evidence="1" type="ORF">SFRICE_038791</name>
</gene>
<accession>A0A2H1WM95</accession>
<feature type="non-terminal residue" evidence="1">
    <location>
        <position position="110"/>
    </location>
</feature>
<proteinExistence type="predicted"/>
<name>A0A2H1WM95_SPOFR</name>
<protein>
    <submittedName>
        <fullName evidence="1">SFRICE_038791</fullName>
    </submittedName>
</protein>